<proteinExistence type="predicted"/>
<protein>
    <submittedName>
        <fullName evidence="2">Uncharacterized protein</fullName>
    </submittedName>
</protein>
<keyword evidence="1" id="KW-0812">Transmembrane</keyword>
<keyword evidence="1" id="KW-0472">Membrane</keyword>
<keyword evidence="3" id="KW-1185">Reference proteome</keyword>
<evidence type="ECO:0000313" key="3">
    <source>
        <dbReference type="Proteomes" id="UP000256304"/>
    </source>
</evidence>
<accession>A0A3D9SCI1</accession>
<dbReference type="AlphaFoldDB" id="A0A3D9SCI1"/>
<name>A0A3D9SCI1_9BACL</name>
<gene>
    <name evidence="2" type="ORF">A8990_104121</name>
</gene>
<dbReference type="EMBL" id="QTTN01000004">
    <property type="protein sequence ID" value="REE91613.1"/>
    <property type="molecule type" value="Genomic_DNA"/>
</dbReference>
<comment type="caution">
    <text evidence="2">The sequence shown here is derived from an EMBL/GenBank/DDBJ whole genome shotgun (WGS) entry which is preliminary data.</text>
</comment>
<feature type="transmembrane region" description="Helical" evidence="1">
    <location>
        <begin position="140"/>
        <end position="156"/>
    </location>
</feature>
<evidence type="ECO:0000313" key="2">
    <source>
        <dbReference type="EMBL" id="REE91613.1"/>
    </source>
</evidence>
<dbReference type="OrthoDB" id="2608252at2"/>
<evidence type="ECO:0000256" key="1">
    <source>
        <dbReference type="SAM" id="Phobius"/>
    </source>
</evidence>
<reference evidence="2 3" key="1">
    <citation type="submission" date="2018-08" db="EMBL/GenBank/DDBJ databases">
        <title>Genomic Encyclopedia of Type Strains, Phase III (KMG-III): the genomes of soil and plant-associated and newly described type strains.</title>
        <authorList>
            <person name="Whitman W."/>
        </authorList>
    </citation>
    <scope>NUCLEOTIDE SEQUENCE [LARGE SCALE GENOMIC DNA]</scope>
    <source>
        <strain evidence="2 3">CGMCC 1.10966</strain>
    </source>
</reference>
<sequence>MIPAVPNVSIADLIVQQAEYRYTPPSSPVLEILIKNPDNPIVRTDCSVQINKAIDTSQNALVYQKQGDKMQHANMTLPPGKVMKLTFHQVPTLRQGEYIVDIQLSSPFANEQHRVSLNFASNAAPSHAKAKQSSLDIDKWVMPVLIFLVMLFMVGKKKMHTNNQRRRS</sequence>
<dbReference type="RefSeq" id="WP_116187953.1">
    <property type="nucleotide sequence ID" value="NZ_QTTN01000004.1"/>
</dbReference>
<organism evidence="2 3">
    <name type="scientific">Paenibacillus taihuensis</name>
    <dbReference type="NCBI Taxonomy" id="1156355"/>
    <lineage>
        <taxon>Bacteria</taxon>
        <taxon>Bacillati</taxon>
        <taxon>Bacillota</taxon>
        <taxon>Bacilli</taxon>
        <taxon>Bacillales</taxon>
        <taxon>Paenibacillaceae</taxon>
        <taxon>Paenibacillus</taxon>
    </lineage>
</organism>
<dbReference type="Proteomes" id="UP000256304">
    <property type="component" value="Unassembled WGS sequence"/>
</dbReference>
<keyword evidence="1" id="KW-1133">Transmembrane helix</keyword>